<organism evidence="2 3">
    <name type="scientific">Actinomycetospora corticicola</name>
    <dbReference type="NCBI Taxonomy" id="663602"/>
    <lineage>
        <taxon>Bacteria</taxon>
        <taxon>Bacillati</taxon>
        <taxon>Actinomycetota</taxon>
        <taxon>Actinomycetes</taxon>
        <taxon>Pseudonocardiales</taxon>
        <taxon>Pseudonocardiaceae</taxon>
        <taxon>Actinomycetospora</taxon>
    </lineage>
</organism>
<dbReference type="Proteomes" id="UP000535890">
    <property type="component" value="Unassembled WGS sequence"/>
</dbReference>
<dbReference type="AlphaFoldDB" id="A0A7Y9E0W0"/>
<comment type="caution">
    <text evidence="2">The sequence shown here is derived from an EMBL/GenBank/DDBJ whole genome shotgun (WGS) entry which is preliminary data.</text>
</comment>
<protein>
    <submittedName>
        <fullName evidence="2">Cell wall assembly regulator SMI1</fullName>
    </submittedName>
</protein>
<proteinExistence type="predicted"/>
<name>A0A7Y9E0W0_9PSEU</name>
<sequence length="180" mass="19151">MTNGRQPLSSFPRGSARGGVPDDELRVAWTRWLGILRTRGWDPTPVLRPGAAPSSIAAAEQTVGYALPDPVRALYAITDGQESPADTGGPVLFPARTFCRLDHAVALWRGREQDDRWPLGEGTDGGLLLLDEAGRVVGSDARELAAGIVDYLALLSVAELDGPSRTEAVGAVLWDAPALR</sequence>
<evidence type="ECO:0000259" key="1">
    <source>
        <dbReference type="SMART" id="SM00860"/>
    </source>
</evidence>
<dbReference type="SMART" id="SM00860">
    <property type="entry name" value="SMI1_KNR4"/>
    <property type="match status" value="1"/>
</dbReference>
<accession>A0A7Y9E0W0</accession>
<evidence type="ECO:0000313" key="2">
    <source>
        <dbReference type="EMBL" id="NYD38867.1"/>
    </source>
</evidence>
<reference evidence="2 3" key="1">
    <citation type="submission" date="2020-07" db="EMBL/GenBank/DDBJ databases">
        <title>Sequencing the genomes of 1000 actinobacteria strains.</title>
        <authorList>
            <person name="Klenk H.-P."/>
        </authorList>
    </citation>
    <scope>NUCLEOTIDE SEQUENCE [LARGE SCALE GENOMIC DNA]</scope>
    <source>
        <strain evidence="2 3">DSM 45772</strain>
    </source>
</reference>
<feature type="domain" description="Knr4/Smi1-like" evidence="1">
    <location>
        <begin position="50"/>
        <end position="154"/>
    </location>
</feature>
<gene>
    <name evidence="2" type="ORF">BJ983_004969</name>
</gene>
<evidence type="ECO:0000313" key="3">
    <source>
        <dbReference type="Proteomes" id="UP000535890"/>
    </source>
</evidence>
<dbReference type="RefSeq" id="WP_179796253.1">
    <property type="nucleotide sequence ID" value="NZ_BAABHP010000019.1"/>
</dbReference>
<dbReference type="InterPro" id="IPR018958">
    <property type="entry name" value="Knr4/Smi1-like_dom"/>
</dbReference>
<keyword evidence="3" id="KW-1185">Reference proteome</keyword>
<dbReference type="EMBL" id="JACCBN010000001">
    <property type="protein sequence ID" value="NYD38867.1"/>
    <property type="molecule type" value="Genomic_DNA"/>
</dbReference>